<feature type="domain" description="YNCE-like beta-propeller" evidence="2">
    <location>
        <begin position="300"/>
        <end position="371"/>
    </location>
</feature>
<dbReference type="Proteomes" id="UP000178574">
    <property type="component" value="Unassembled WGS sequence"/>
</dbReference>
<accession>A0A1G2KA09</accession>
<dbReference type="Pfam" id="PF21783">
    <property type="entry name" value="YNCE"/>
    <property type="match status" value="1"/>
</dbReference>
<evidence type="ECO:0000313" key="3">
    <source>
        <dbReference type="EMBL" id="OGZ96267.1"/>
    </source>
</evidence>
<dbReference type="InterPro" id="IPR011964">
    <property type="entry name" value="YVTN_b-propeller_repeat"/>
</dbReference>
<reference evidence="3 4" key="1">
    <citation type="journal article" date="2016" name="Nat. Commun.">
        <title>Thousands of microbial genomes shed light on interconnected biogeochemical processes in an aquifer system.</title>
        <authorList>
            <person name="Anantharaman K."/>
            <person name="Brown C.T."/>
            <person name="Hug L.A."/>
            <person name="Sharon I."/>
            <person name="Castelle C.J."/>
            <person name="Probst A.J."/>
            <person name="Thomas B.C."/>
            <person name="Singh A."/>
            <person name="Wilkins M.J."/>
            <person name="Karaoz U."/>
            <person name="Brodie E.L."/>
            <person name="Williams K.H."/>
            <person name="Hubbard S.S."/>
            <person name="Banfield J.F."/>
        </authorList>
    </citation>
    <scope>NUCLEOTIDE SEQUENCE [LARGE SCALE GENOMIC DNA]</scope>
</reference>
<dbReference type="InterPro" id="IPR048433">
    <property type="entry name" value="YNCE-like_beta-prop"/>
</dbReference>
<dbReference type="NCBIfam" id="TIGR02276">
    <property type="entry name" value="beta_rpt_yvtn"/>
    <property type="match status" value="1"/>
</dbReference>
<dbReference type="EMBL" id="MHQD01000016">
    <property type="protein sequence ID" value="OGZ96267.1"/>
    <property type="molecule type" value="Genomic_DNA"/>
</dbReference>
<organism evidence="3 4">
    <name type="scientific">Candidatus Sungbacteria bacterium RIFCSPHIGHO2_01_FULL_50_25</name>
    <dbReference type="NCBI Taxonomy" id="1802265"/>
    <lineage>
        <taxon>Bacteria</taxon>
        <taxon>Candidatus Sungiibacteriota</taxon>
    </lineage>
</organism>
<dbReference type="InterPro" id="IPR051200">
    <property type="entry name" value="Host-pathogen_enzymatic-act"/>
</dbReference>
<protein>
    <recommendedName>
        <fullName evidence="2">YNCE-like beta-propeller domain-containing protein</fullName>
    </recommendedName>
</protein>
<dbReference type="InterPro" id="IPR011045">
    <property type="entry name" value="N2O_reductase_N"/>
</dbReference>
<dbReference type="SUPFAM" id="SSF50974">
    <property type="entry name" value="Nitrous oxide reductase, N-terminal domain"/>
    <property type="match status" value="1"/>
</dbReference>
<dbReference type="PANTHER" id="PTHR47197:SF3">
    <property type="entry name" value="DIHYDRO-HEME D1 DEHYDROGENASE"/>
    <property type="match status" value="1"/>
</dbReference>
<evidence type="ECO:0000313" key="4">
    <source>
        <dbReference type="Proteomes" id="UP000178574"/>
    </source>
</evidence>
<evidence type="ECO:0000259" key="2">
    <source>
        <dbReference type="Pfam" id="PF21783"/>
    </source>
</evidence>
<gene>
    <name evidence="3" type="ORF">A2847_00650</name>
</gene>
<sequence>MKKTVSILLLCAVIAVGFLSYGYFRTETPVEKVYIAAEGDGKIVVVDPIKGKVLRSIDLSIVHEGGTFSFAPHNVQVSPDNRSVWVTANAGAHSDHSAWARSAFAHGDEESAADSGEKDEIIIIDPETDTVTERIPIGAGLHLAHVVLTPDSRRAYVTAQNAGVVFKVDAISHKVLKAIPIGEKSDEPHGIRITPDGAKAVIAMLKGKTLIVLDLATEKAEVIPTGGAGVQAGVAPDGTVAVVSLYDTKELALYLFGTKTLLKIPLPQSSRGPVQMYLTADSKFVYLADQGYYFGEPTSDLVYKIDLEKLEVVKEIKAGRAPHGVAISPDGARVYVTNLLSGDLSVIDTATDSEVKRIGVGKEPNGVSVWTKNSGD</sequence>
<dbReference type="InterPro" id="IPR015943">
    <property type="entry name" value="WD40/YVTN_repeat-like_dom_sf"/>
</dbReference>
<name>A0A1G2KA09_9BACT</name>
<dbReference type="AlphaFoldDB" id="A0A1G2KA09"/>
<proteinExistence type="predicted"/>
<dbReference type="PANTHER" id="PTHR47197">
    <property type="entry name" value="PROTEIN NIRF"/>
    <property type="match status" value="1"/>
</dbReference>
<dbReference type="Gene3D" id="2.130.10.10">
    <property type="entry name" value="YVTN repeat-like/Quinoprotein amine dehydrogenase"/>
    <property type="match status" value="3"/>
</dbReference>
<evidence type="ECO:0000256" key="1">
    <source>
        <dbReference type="ARBA" id="ARBA00022729"/>
    </source>
</evidence>
<comment type="caution">
    <text evidence="3">The sequence shown here is derived from an EMBL/GenBank/DDBJ whole genome shotgun (WGS) entry which is preliminary data.</text>
</comment>
<keyword evidence="1" id="KW-0732">Signal</keyword>